<dbReference type="InterPro" id="IPR027786">
    <property type="entry name" value="Nse4/EID"/>
</dbReference>
<dbReference type="GO" id="GO:0006310">
    <property type="term" value="P:DNA recombination"/>
    <property type="evidence" value="ECO:0007669"/>
    <property type="project" value="UniProtKB-UniRule"/>
</dbReference>
<feature type="region of interest" description="Disordered" evidence="8">
    <location>
        <begin position="179"/>
        <end position="200"/>
    </location>
</feature>
<evidence type="ECO:0000256" key="5">
    <source>
        <dbReference type="ARBA" id="ARBA00023204"/>
    </source>
</evidence>
<dbReference type="GO" id="GO:0006281">
    <property type="term" value="P:DNA repair"/>
    <property type="evidence" value="ECO:0007669"/>
    <property type="project" value="UniProtKB-UniRule"/>
</dbReference>
<evidence type="ECO:0000256" key="6">
    <source>
        <dbReference type="ARBA" id="ARBA00023242"/>
    </source>
</evidence>
<feature type="domain" description="Non-structural maintenance of chromosome element 4 C-terminal" evidence="9">
    <location>
        <begin position="286"/>
        <end position="373"/>
    </location>
</feature>
<dbReference type="InterPro" id="IPR014854">
    <property type="entry name" value="Nse4_C"/>
</dbReference>
<dbReference type="PANTHER" id="PTHR16140:SF0">
    <property type="entry name" value="NON-STRUCTURAL MAINTENANCE OF CHROMOSOMES ELEMENT 4"/>
    <property type="match status" value="1"/>
</dbReference>
<evidence type="ECO:0000256" key="1">
    <source>
        <dbReference type="ARBA" id="ARBA00004123"/>
    </source>
</evidence>
<gene>
    <name evidence="11" type="ORF">CONCODRAFT_70497</name>
</gene>
<dbReference type="GO" id="GO:0030915">
    <property type="term" value="C:Smc5-Smc6 complex"/>
    <property type="evidence" value="ECO:0007669"/>
    <property type="project" value="UniProtKB-UniRule"/>
</dbReference>
<evidence type="ECO:0000256" key="7">
    <source>
        <dbReference type="RuleBase" id="RU365071"/>
    </source>
</evidence>
<accession>A0A137P6H4</accession>
<comment type="subunit">
    <text evidence="7">Component of the SMC5-SMC6 complex.</text>
</comment>
<keyword evidence="3 7" id="KW-0227">DNA damage</keyword>
<evidence type="ECO:0000259" key="9">
    <source>
        <dbReference type="Pfam" id="PF08743"/>
    </source>
</evidence>
<feature type="compositionally biased region" description="Basic and acidic residues" evidence="8">
    <location>
        <begin position="1"/>
        <end position="12"/>
    </location>
</feature>
<keyword evidence="6 7" id="KW-0539">Nucleus</keyword>
<protein>
    <recommendedName>
        <fullName evidence="7">Non-structural maintenance of chromosomes element 4</fullName>
    </recommendedName>
</protein>
<evidence type="ECO:0000256" key="8">
    <source>
        <dbReference type="SAM" id="MobiDB-lite"/>
    </source>
</evidence>
<evidence type="ECO:0000256" key="3">
    <source>
        <dbReference type="ARBA" id="ARBA00022763"/>
    </source>
</evidence>
<dbReference type="Pfam" id="PF08743">
    <property type="entry name" value="Nse4_C"/>
    <property type="match status" value="1"/>
</dbReference>
<dbReference type="OMA" id="GLNWMED"/>
<proteinExistence type="inferred from homology"/>
<dbReference type="STRING" id="796925.A0A137P6H4"/>
<evidence type="ECO:0000256" key="4">
    <source>
        <dbReference type="ARBA" id="ARBA00023172"/>
    </source>
</evidence>
<dbReference type="GO" id="GO:0005634">
    <property type="term" value="C:nucleus"/>
    <property type="evidence" value="ECO:0007669"/>
    <property type="project" value="UniProtKB-SubCell"/>
</dbReference>
<comment type="subcellular location">
    <subcellularLocation>
        <location evidence="1 7">Nucleus</location>
    </subcellularLocation>
</comment>
<dbReference type="OrthoDB" id="361242at2759"/>
<organism evidence="11 12">
    <name type="scientific">Conidiobolus coronatus (strain ATCC 28846 / CBS 209.66 / NRRL 28638)</name>
    <name type="common">Delacroixia coronata</name>
    <dbReference type="NCBI Taxonomy" id="796925"/>
    <lineage>
        <taxon>Eukaryota</taxon>
        <taxon>Fungi</taxon>
        <taxon>Fungi incertae sedis</taxon>
        <taxon>Zoopagomycota</taxon>
        <taxon>Entomophthoromycotina</taxon>
        <taxon>Entomophthoromycetes</taxon>
        <taxon>Entomophthorales</taxon>
        <taxon>Ancylistaceae</taxon>
        <taxon>Conidiobolus</taxon>
    </lineage>
</organism>
<comment type="function">
    <text evidence="7">Component of the SMC5-SMC6 complex, that promotes sister chromatid alignment after DNA damage and facilitates double-stranded DNA breaks (DSBs) repair via homologous recombination between sister chromatids.</text>
</comment>
<keyword evidence="4 7" id="KW-0233">DNA recombination</keyword>
<evidence type="ECO:0000313" key="12">
    <source>
        <dbReference type="Proteomes" id="UP000070444"/>
    </source>
</evidence>
<feature type="compositionally biased region" description="Polar residues" evidence="8">
    <location>
        <begin position="20"/>
        <end position="34"/>
    </location>
</feature>
<dbReference type="InterPro" id="IPR029225">
    <property type="entry name" value="Nse4_Nse3-bd"/>
</dbReference>
<evidence type="ECO:0000313" key="11">
    <source>
        <dbReference type="EMBL" id="KXN70623.1"/>
    </source>
</evidence>
<feature type="domain" description="Nse4/EID protein Nse3/MAGE-binding" evidence="10">
    <location>
        <begin position="138"/>
        <end position="192"/>
    </location>
</feature>
<sequence>MSSTLVREKEQQNTKPRKQLNMSSSTSTEAIQLDNSNSSNSNSKLLSPQETQEFAGVEDNSILTVGGTQLPNLDDLAEDAHVKENNRIIRKRYRQLLTDLEDSQNDLESDSTQSLRDHVLKANELYSQVNSTFEATLDSRVLVMAADMGVKRARKMRGKTKDFNLELFKSCIFNKLGFNNDNDNSDRDNSDDEDNNNDKFMGEGRWDKLNLIASEQVQQVGGIKILMGPLSLQQKVRAVKTQRTTLNNVGQPTTVPKVVDSNDTETENDTTANVIIIANTLAKHSPINLFKFVINPQSYGQTIENIFFLSFLIRDGRAKIEVDKDSHPILTTSQPPSHEDYRKGLIKKQWIFEMDEMMFKGLIKLFGLRKSIIPHRAYETNSNESSTSWD</sequence>
<reference evidence="11 12" key="1">
    <citation type="journal article" date="2015" name="Genome Biol. Evol.">
        <title>Phylogenomic analyses indicate that early fungi evolved digesting cell walls of algal ancestors of land plants.</title>
        <authorList>
            <person name="Chang Y."/>
            <person name="Wang S."/>
            <person name="Sekimoto S."/>
            <person name="Aerts A.L."/>
            <person name="Choi C."/>
            <person name="Clum A."/>
            <person name="LaButti K.M."/>
            <person name="Lindquist E.A."/>
            <person name="Yee Ngan C."/>
            <person name="Ohm R.A."/>
            <person name="Salamov A.A."/>
            <person name="Grigoriev I.V."/>
            <person name="Spatafora J.W."/>
            <person name="Berbee M.L."/>
        </authorList>
    </citation>
    <scope>NUCLEOTIDE SEQUENCE [LARGE SCALE GENOMIC DNA]</scope>
    <source>
        <strain evidence="11 12">NRRL 28638</strain>
    </source>
</reference>
<dbReference type="EMBL" id="KQ964497">
    <property type="protein sequence ID" value="KXN70623.1"/>
    <property type="molecule type" value="Genomic_DNA"/>
</dbReference>
<feature type="region of interest" description="Disordered" evidence="8">
    <location>
        <begin position="1"/>
        <end position="53"/>
    </location>
</feature>
<evidence type="ECO:0000256" key="2">
    <source>
        <dbReference type="ARBA" id="ARBA00008997"/>
    </source>
</evidence>
<dbReference type="Pfam" id="PF15412">
    <property type="entry name" value="Nse4-Nse3_bdg"/>
    <property type="match status" value="1"/>
</dbReference>
<keyword evidence="5 7" id="KW-0234">DNA repair</keyword>
<evidence type="ECO:0000259" key="10">
    <source>
        <dbReference type="Pfam" id="PF15412"/>
    </source>
</evidence>
<keyword evidence="12" id="KW-1185">Reference proteome</keyword>
<dbReference type="Proteomes" id="UP000070444">
    <property type="component" value="Unassembled WGS sequence"/>
</dbReference>
<dbReference type="AlphaFoldDB" id="A0A137P6H4"/>
<name>A0A137P6H4_CONC2</name>
<dbReference type="PANTHER" id="PTHR16140">
    <property type="entry name" value="NON-STRUCTURAL MAINTENANCE OF CHROMOSOMES ELEMENT 4"/>
    <property type="match status" value="1"/>
</dbReference>
<comment type="similarity">
    <text evidence="2 7">Belongs to the NSE4 family.</text>
</comment>